<organism evidence="1 4">
    <name type="scientific">Deinococcus wulumuqiensis</name>
    <dbReference type="NCBI Taxonomy" id="980427"/>
    <lineage>
        <taxon>Bacteria</taxon>
        <taxon>Thermotogati</taxon>
        <taxon>Deinococcota</taxon>
        <taxon>Deinococci</taxon>
        <taxon>Deinococcales</taxon>
        <taxon>Deinococcaceae</taxon>
        <taxon>Deinococcus</taxon>
    </lineage>
</organism>
<protein>
    <submittedName>
        <fullName evidence="1">Uncharacterized protein</fullName>
    </submittedName>
</protein>
<evidence type="ECO:0000313" key="1">
    <source>
        <dbReference type="EMBL" id="GGI87069.1"/>
    </source>
</evidence>
<dbReference type="GeneID" id="59164388"/>
<sequence>MDIPEWRLPDHDVRSESARIERGGVGVNHSGGARVIHLSSGKNVAYHHRRGGLANFIEARLLLEAWVLDGVEPPADAPHGGGWVISSGKAGG</sequence>
<reference evidence="3" key="3">
    <citation type="journal article" date="2019" name="Int. J. Syst. Evol. Microbiol.">
        <title>The Global Catalogue of Microorganisms (GCM) 10K type strain sequencing project: providing services to taxonomists for standard genome sequencing and annotation.</title>
        <authorList>
            <consortium name="The Broad Institute Genomics Platform"/>
            <consortium name="The Broad Institute Genome Sequencing Center for Infectious Disease"/>
            <person name="Wu L."/>
            <person name="Ma J."/>
        </authorList>
    </citation>
    <scope>NUCLEOTIDE SEQUENCE [LARGE SCALE GENOMIC DNA]</scope>
    <source>
        <strain evidence="3">CGMCC 1.8884</strain>
    </source>
</reference>
<dbReference type="AlphaFoldDB" id="A0AAV4K6E4"/>
<evidence type="ECO:0000313" key="3">
    <source>
        <dbReference type="Proteomes" id="UP000630135"/>
    </source>
</evidence>
<dbReference type="EMBL" id="BMLZ01000018">
    <property type="protein sequence ID" value="GGP29962.1"/>
    <property type="molecule type" value="Genomic_DNA"/>
</dbReference>
<proteinExistence type="predicted"/>
<dbReference type="RefSeq" id="WP_017870014.1">
    <property type="nucleotide sequence ID" value="NZ_BMLZ01000018.1"/>
</dbReference>
<keyword evidence="3" id="KW-1185">Reference proteome</keyword>
<dbReference type="EMBL" id="BMMA01000022">
    <property type="protein sequence ID" value="GGI87069.1"/>
    <property type="molecule type" value="Genomic_DNA"/>
</dbReference>
<comment type="caution">
    <text evidence="1">The sequence shown here is derived from an EMBL/GenBank/DDBJ whole genome shotgun (WGS) entry which is preliminary data.</text>
</comment>
<reference evidence="1" key="4">
    <citation type="submission" date="2023-08" db="EMBL/GenBank/DDBJ databases">
        <authorList>
            <person name="Sun Q."/>
            <person name="Zhou Y."/>
        </authorList>
    </citation>
    <scope>NUCLEOTIDE SEQUENCE</scope>
    <source>
        <strain evidence="2">CGMCC 1.8884</strain>
        <strain evidence="1">CGMCC 1.8885</strain>
    </source>
</reference>
<name>A0AAV4K6E4_9DEIO</name>
<reference evidence="2" key="1">
    <citation type="journal article" date="2014" name="Int. J. Syst. Evol. Microbiol.">
        <title>Complete genome of a new Firmicutes species belonging to the dominant human colonic microbiota ('Ruminococcus bicirculans') reveals two chromosomes and a selective capacity to utilize plant glucans.</title>
        <authorList>
            <consortium name="NISC Comparative Sequencing Program"/>
            <person name="Wegmann U."/>
            <person name="Louis P."/>
            <person name="Goesmann A."/>
            <person name="Henrissat B."/>
            <person name="Duncan S.H."/>
            <person name="Flint H.J."/>
        </authorList>
    </citation>
    <scope>NUCLEOTIDE SEQUENCE</scope>
    <source>
        <strain evidence="2">CGMCC 1.8884</strain>
    </source>
</reference>
<accession>A0AAV4K6E4</accession>
<gene>
    <name evidence="2" type="ORF">GCM10008021_16130</name>
    <name evidence="1" type="ORF">GCM10010914_21890</name>
</gene>
<evidence type="ECO:0000313" key="2">
    <source>
        <dbReference type="EMBL" id="GGP29962.1"/>
    </source>
</evidence>
<reference evidence="1" key="2">
    <citation type="journal article" date="2014" name="Int. J. Syst. Evol. Microbiol.">
        <title>Complete genome sequence of Corynebacterium casei LMG S-19264T (=DSM 44701T), isolated from a smear-ripened cheese.</title>
        <authorList>
            <consortium name="US DOE Joint Genome Institute (JGI-PGF)"/>
            <person name="Walter F."/>
            <person name="Albersmeier A."/>
            <person name="Kalinowski J."/>
            <person name="Ruckert C."/>
        </authorList>
    </citation>
    <scope>NUCLEOTIDE SEQUENCE</scope>
    <source>
        <strain evidence="1">CGMCC 1.8885</strain>
    </source>
</reference>
<dbReference type="Proteomes" id="UP000630135">
    <property type="component" value="Unassembled WGS sequence"/>
</dbReference>
<evidence type="ECO:0000313" key="4">
    <source>
        <dbReference type="Proteomes" id="UP000652720"/>
    </source>
</evidence>
<dbReference type="Proteomes" id="UP000652720">
    <property type="component" value="Unassembled WGS sequence"/>
</dbReference>